<organism evidence="14 15">
    <name type="scientific">Yersinia entomophaga</name>
    <dbReference type="NCBI Taxonomy" id="935293"/>
    <lineage>
        <taxon>Bacteria</taxon>
        <taxon>Pseudomonadati</taxon>
        <taxon>Pseudomonadota</taxon>
        <taxon>Gammaproteobacteria</taxon>
        <taxon>Enterobacterales</taxon>
        <taxon>Yersiniaceae</taxon>
        <taxon>Yersinia</taxon>
    </lineage>
</organism>
<gene>
    <name evidence="14" type="ORF">PL78_18175</name>
</gene>
<dbReference type="InterPro" id="IPR003895">
    <property type="entry name" value="T3SS_SctE/BipB"/>
</dbReference>
<evidence type="ECO:0000256" key="2">
    <source>
        <dbReference type="ARBA" id="ARBA00004613"/>
    </source>
</evidence>
<comment type="subcellular location">
    <subcellularLocation>
        <location evidence="1">Host membrane</location>
        <topology evidence="1">Multi-pass membrane protein</topology>
    </subcellularLocation>
    <subcellularLocation>
        <location evidence="2">Secreted</location>
    </subcellularLocation>
</comment>
<dbReference type="Proteomes" id="UP000266744">
    <property type="component" value="Chromosome"/>
</dbReference>
<name>A0ABN4PXN5_YERET</name>
<feature type="transmembrane region" description="Helical" evidence="11">
    <location>
        <begin position="348"/>
        <end position="380"/>
    </location>
</feature>
<evidence type="ECO:0000313" key="15">
    <source>
        <dbReference type="Proteomes" id="UP000266744"/>
    </source>
</evidence>
<evidence type="ECO:0000256" key="6">
    <source>
        <dbReference type="ARBA" id="ARBA00022989"/>
    </source>
</evidence>
<evidence type="ECO:0000256" key="11">
    <source>
        <dbReference type="SAM" id="Phobius"/>
    </source>
</evidence>
<evidence type="ECO:0000313" key="14">
    <source>
        <dbReference type="EMBL" id="ANI31735.1"/>
    </source>
</evidence>
<keyword evidence="4 11" id="KW-0812">Transmembrane</keyword>
<dbReference type="RefSeq" id="WP_064517805.1">
    <property type="nucleotide sequence ID" value="NZ_CBCSBH010000019.1"/>
</dbReference>
<keyword evidence="3" id="KW-0964">Secreted</keyword>
<evidence type="ECO:0000256" key="3">
    <source>
        <dbReference type="ARBA" id="ARBA00022525"/>
    </source>
</evidence>
<dbReference type="PRINTS" id="PR01375">
    <property type="entry name" value="BACINVASINB"/>
</dbReference>
<evidence type="ECO:0000256" key="10">
    <source>
        <dbReference type="SAM" id="Coils"/>
    </source>
</evidence>
<reference evidence="15" key="1">
    <citation type="journal article" date="2016" name="Toxins">
        <title>The Draft Genome Sequence of the Yersinia entomophaga Entomopathogenic Type Strain MH96T.</title>
        <authorList>
            <person name="Hurst M.R."/>
            <person name="Beattie A."/>
            <person name="Altermann E."/>
            <person name="Moraga R.M."/>
            <person name="Harper L.A."/>
            <person name="Calder J."/>
            <person name="Laugraud A."/>
        </authorList>
    </citation>
    <scope>NUCLEOTIDE SEQUENCE [LARGE SCALE GENOMIC DNA]</scope>
    <source>
        <strain evidence="15">MH96</strain>
    </source>
</reference>
<feature type="transmembrane region" description="Helical" evidence="11">
    <location>
        <begin position="444"/>
        <end position="464"/>
    </location>
</feature>
<dbReference type="EMBL" id="CP010029">
    <property type="protein sequence ID" value="ANI31735.1"/>
    <property type="molecule type" value="Genomic_DNA"/>
</dbReference>
<accession>A0ABN4PXN5</accession>
<evidence type="ECO:0000256" key="4">
    <source>
        <dbReference type="ARBA" id="ARBA00022692"/>
    </source>
</evidence>
<evidence type="ECO:0000256" key="5">
    <source>
        <dbReference type="ARBA" id="ARBA00022870"/>
    </source>
</evidence>
<proteinExistence type="inferred from homology"/>
<evidence type="ECO:0000256" key="8">
    <source>
        <dbReference type="ARBA" id="ARBA00023136"/>
    </source>
</evidence>
<keyword evidence="10" id="KW-0175">Coiled coil</keyword>
<dbReference type="Pfam" id="PF16535">
    <property type="entry name" value="T3SSipB"/>
    <property type="match status" value="1"/>
</dbReference>
<feature type="domain" description="IpaB/BipB/SctE N-terminal" evidence="13">
    <location>
        <begin position="100"/>
        <end position="245"/>
    </location>
</feature>
<evidence type="ECO:0000256" key="1">
    <source>
        <dbReference type="ARBA" id="ARBA00004301"/>
    </source>
</evidence>
<evidence type="ECO:0000256" key="9">
    <source>
        <dbReference type="ARBA" id="ARBA00035640"/>
    </source>
</evidence>
<feature type="coiled-coil region" evidence="10">
    <location>
        <begin position="174"/>
        <end position="223"/>
    </location>
</feature>
<keyword evidence="6 11" id="KW-1133">Transmembrane helix</keyword>
<keyword evidence="7" id="KW-0843">Virulence</keyword>
<keyword evidence="8 11" id="KW-0472">Membrane</keyword>
<evidence type="ECO:0000259" key="12">
    <source>
        <dbReference type="Pfam" id="PF04888"/>
    </source>
</evidence>
<sequence length="630" mass="67655">MATTSVNNTPIQLAGYLLNDASNENMAALKQKTRMLPQQGGSIMAAANQKLQAAQESARNIISAGIDPTLSGDVEVELNNALLQEAPVLRKANSNLTKDGALLLLLTQMLNLSSEMALSKLSSNLSILMSTLDARKKEGEKANAEIDKAMGETEQALSEFENAVSQLGSANKNQSQKKELLDQAKSDLDKLKREGVEKDDPRYIAAEKKVAGAQSDLNTAEAATSKAQAVADQKQQAAMSLQTKLEGLIKAADVKYSAALPGNAAIAGQIDQQKEKQLSSMATMTMLMGKFIEIVGENSINKLKNDLAMTQKLQEARQKDMTKKAAEYDEQLRKAEETRKMTGCIADILGGLAIAIGAITSVFGGAGVALMAIGIGLMVADPIMEAATGQSLTGMILNPFMEHIFMPLMSLISKVVEEIFDKTPIGLLLKAIDKATGANMMDTIHSVVSAAVTVAVIIAVAYFAKSAAKFVIEKMGKAMTNMIMETIKKTIEQALKKLVPKVVKSAGKQVNQVFKQASKSLSKSLSKDPVALKKQLNNMEMLRSVTTVGSGVTQTTGNIVAGNLQADAMEALAAFKLGSADMEILKKFSEQILAYFKQEQTLMQELMKNMSSVLLKQQDTGRTILRNMHV</sequence>
<evidence type="ECO:0000256" key="7">
    <source>
        <dbReference type="ARBA" id="ARBA00023026"/>
    </source>
</evidence>
<dbReference type="InterPro" id="IPR032391">
    <property type="entry name" value="IpaB/BipB/SctE_N"/>
</dbReference>
<keyword evidence="15" id="KW-1185">Reference proteome</keyword>
<dbReference type="Pfam" id="PF04888">
    <property type="entry name" value="SseC"/>
    <property type="match status" value="1"/>
</dbReference>
<comment type="similarity">
    <text evidence="9">Belongs to the SctE/SipB/YopB family.</text>
</comment>
<keyword evidence="5" id="KW-1043">Host membrane</keyword>
<evidence type="ECO:0000259" key="13">
    <source>
        <dbReference type="Pfam" id="PF16535"/>
    </source>
</evidence>
<feature type="domain" description="Translocator protein BipB-like C-terminal" evidence="12">
    <location>
        <begin position="287"/>
        <end position="627"/>
    </location>
</feature>
<dbReference type="Gene3D" id="1.20.120.330">
    <property type="entry name" value="Nucleotidyltransferases domain 2"/>
    <property type="match status" value="2"/>
</dbReference>
<protein>
    <submittedName>
        <fullName evidence="14">Uncharacterized protein</fullName>
    </submittedName>
</protein>
<dbReference type="InterPro" id="IPR006972">
    <property type="entry name" value="BipB-like_C"/>
</dbReference>